<evidence type="ECO:0000313" key="2">
    <source>
        <dbReference type="Proteomes" id="UP001064048"/>
    </source>
</evidence>
<proteinExistence type="predicted"/>
<protein>
    <submittedName>
        <fullName evidence="1">Uncharacterized protein</fullName>
    </submittedName>
</protein>
<accession>A0ACC0KE23</accession>
<dbReference type="EMBL" id="CM046105">
    <property type="protein sequence ID" value="KAI8434718.1"/>
    <property type="molecule type" value="Genomic_DNA"/>
</dbReference>
<keyword evidence="2" id="KW-1185">Reference proteome</keyword>
<sequence length="620" mass="71712">MATSEVEIRNLSSDTVDLLRTLFKGHSEGFLRFGPGGYVLPASYAAHADALRRMPLRHDDTWIVTCPRSGTTLAQEMVWLLKNSLDYDAARRTALHDRYNFIEVFSFRHEQVQNPDLLNLNSKIMEKLARPGYKSVETAASPRFLKSHLPLSLLPPALLDTCKLIYMTRDPRDVAVSYYHLSRLMKFHDYVGDFKSFWDLFIEDAGVAGSWYASFDVGMREQAARWMRHNLAGTDLRFPNEVSLPRTTWTQELVWLVQNNLDYKKAAEISLLERYLFIELFTFMHEQLSVFEDLDLDGVMGEVMKTPGYIMAEKMPSPRFIKTHLPMSLLSPNLLDTSKVVYVARDPRDAAAVPNKTISVPWSPFWAHVKEAWALRYHPNMLFMFYEDMLKMRTLCEHLDFKNFKNNSSVNFETMNHPLINEGSEAFVRQGTTLIQEMVWLLKNNLDFEAARSIPLLERFTFLEIEFFVQEQLENPSPPDYQTAETAASPRFFKSHLPLSLLPSALLETSKMLYVARDPRDVANKPAAIREVSKFFGKEYSEDEIQKLSNHISIDNFKNNESINPSDMNTPEMVNMEAEGFIRKGGSGGWRKIFDEEMLEQAERWMQRHLSDTDLRFPQT</sequence>
<dbReference type="Proteomes" id="UP001064048">
    <property type="component" value="Chromosome 5"/>
</dbReference>
<reference evidence="1 2" key="1">
    <citation type="journal article" date="2022" name="Genome Biol. Evol.">
        <title>The Spruce Budworm Genome: Reconstructing the Evolutionary History of Antifreeze Proteins.</title>
        <authorList>
            <person name="Beliveau C."/>
            <person name="Gagne P."/>
            <person name="Picq S."/>
            <person name="Vernygora O."/>
            <person name="Keeling C.I."/>
            <person name="Pinkney K."/>
            <person name="Doucet D."/>
            <person name="Wen F."/>
            <person name="Johnston J.S."/>
            <person name="Maaroufi H."/>
            <person name="Boyle B."/>
            <person name="Laroche J."/>
            <person name="Dewar K."/>
            <person name="Juretic N."/>
            <person name="Blackburn G."/>
            <person name="Nisole A."/>
            <person name="Brunet B."/>
            <person name="Brandao M."/>
            <person name="Lumley L."/>
            <person name="Duan J."/>
            <person name="Quan G."/>
            <person name="Lucarotti C.J."/>
            <person name="Roe A.D."/>
            <person name="Sperling F.A.H."/>
            <person name="Levesque R.C."/>
            <person name="Cusson M."/>
        </authorList>
    </citation>
    <scope>NUCLEOTIDE SEQUENCE [LARGE SCALE GENOMIC DNA]</scope>
    <source>
        <strain evidence="1">Glfc:IPQL:Cfum</strain>
    </source>
</reference>
<organism evidence="1 2">
    <name type="scientific">Choristoneura fumiferana</name>
    <name type="common">Spruce budworm moth</name>
    <name type="synonym">Archips fumiferana</name>
    <dbReference type="NCBI Taxonomy" id="7141"/>
    <lineage>
        <taxon>Eukaryota</taxon>
        <taxon>Metazoa</taxon>
        <taxon>Ecdysozoa</taxon>
        <taxon>Arthropoda</taxon>
        <taxon>Hexapoda</taxon>
        <taxon>Insecta</taxon>
        <taxon>Pterygota</taxon>
        <taxon>Neoptera</taxon>
        <taxon>Endopterygota</taxon>
        <taxon>Lepidoptera</taxon>
        <taxon>Glossata</taxon>
        <taxon>Ditrysia</taxon>
        <taxon>Tortricoidea</taxon>
        <taxon>Tortricidae</taxon>
        <taxon>Tortricinae</taxon>
        <taxon>Choristoneura</taxon>
    </lineage>
</organism>
<name>A0ACC0KE23_CHOFU</name>
<comment type="caution">
    <text evidence="1">The sequence shown here is derived from an EMBL/GenBank/DDBJ whole genome shotgun (WGS) entry which is preliminary data.</text>
</comment>
<gene>
    <name evidence="1" type="ORF">MSG28_003243</name>
</gene>
<evidence type="ECO:0000313" key="1">
    <source>
        <dbReference type="EMBL" id="KAI8434718.1"/>
    </source>
</evidence>